<organism evidence="1 2">
    <name type="scientific">Tritrichomonas foetus</name>
    <dbReference type="NCBI Taxonomy" id="1144522"/>
    <lineage>
        <taxon>Eukaryota</taxon>
        <taxon>Metamonada</taxon>
        <taxon>Parabasalia</taxon>
        <taxon>Tritrichomonadida</taxon>
        <taxon>Tritrichomonadidae</taxon>
        <taxon>Tritrichomonas</taxon>
    </lineage>
</organism>
<dbReference type="VEuPathDB" id="TrichDB:TRFO_32380"/>
<dbReference type="EMBL" id="MLAK01000936">
    <property type="protein sequence ID" value="OHT00861.1"/>
    <property type="molecule type" value="Genomic_DNA"/>
</dbReference>
<dbReference type="AlphaFoldDB" id="A0A1J4JUD1"/>
<evidence type="ECO:0000313" key="2">
    <source>
        <dbReference type="Proteomes" id="UP000179807"/>
    </source>
</evidence>
<sequence>MNQPNLQQNINQNQLNINQNQLNINQNQLNINQNHQSMNQNQQNMNQNGESEFPNHCFVNASQSNLPPHISNVFPQNAELLQASKSHGSGDSMISASTSNPAAIAARQALLSLRQVNSVNPPACPLPLPSSSSAGIGCSAGVANSKLPLLKPGNSSHIYGMGVPGNDPKITQRKSMPLINNIAMIHTGGVIHEERAGKAKRVEFNMNKRTNILLKTTAVPKS</sequence>
<accession>A0A1J4JUD1</accession>
<reference evidence="1" key="1">
    <citation type="submission" date="2016-10" db="EMBL/GenBank/DDBJ databases">
        <authorList>
            <person name="Benchimol M."/>
            <person name="Almeida L.G."/>
            <person name="Vasconcelos A.T."/>
            <person name="Perreira-Neves A."/>
            <person name="Rosa I.A."/>
            <person name="Tasca T."/>
            <person name="Bogo M.R."/>
            <person name="de Souza W."/>
        </authorList>
    </citation>
    <scope>NUCLEOTIDE SEQUENCE [LARGE SCALE GENOMIC DNA]</scope>
    <source>
        <strain evidence="1">K</strain>
    </source>
</reference>
<name>A0A1J4JUD1_9EUKA</name>
<gene>
    <name evidence="1" type="ORF">TRFO_32380</name>
</gene>
<proteinExistence type="predicted"/>
<comment type="caution">
    <text evidence="1">The sequence shown here is derived from an EMBL/GenBank/DDBJ whole genome shotgun (WGS) entry which is preliminary data.</text>
</comment>
<protein>
    <submittedName>
        <fullName evidence="1">Uncharacterized protein</fullName>
    </submittedName>
</protein>
<dbReference type="RefSeq" id="XP_068353997.1">
    <property type="nucleotide sequence ID" value="XM_068508466.1"/>
</dbReference>
<dbReference type="Proteomes" id="UP000179807">
    <property type="component" value="Unassembled WGS sequence"/>
</dbReference>
<dbReference type="GeneID" id="94843170"/>
<keyword evidence="2" id="KW-1185">Reference proteome</keyword>
<evidence type="ECO:0000313" key="1">
    <source>
        <dbReference type="EMBL" id="OHT00861.1"/>
    </source>
</evidence>